<dbReference type="GO" id="GO:0032509">
    <property type="term" value="P:endosome transport via multivesicular body sorting pathway"/>
    <property type="evidence" value="ECO:0000318"/>
    <property type="project" value="GO_Central"/>
</dbReference>
<dbReference type="EMBL" id="DS469751">
    <property type="protein sequence ID" value="EDO33910.1"/>
    <property type="molecule type" value="Genomic_DNA"/>
</dbReference>
<dbReference type="PhylomeDB" id="A7SQW1"/>
<evidence type="ECO:0000256" key="2">
    <source>
        <dbReference type="SAM" id="MobiDB-lite"/>
    </source>
</evidence>
<evidence type="ECO:0000313" key="4">
    <source>
        <dbReference type="Proteomes" id="UP000001593"/>
    </source>
</evidence>
<evidence type="ECO:0008006" key="5">
    <source>
        <dbReference type="Google" id="ProtNLM"/>
    </source>
</evidence>
<dbReference type="InParanoid" id="A7SQW1"/>
<feature type="compositionally biased region" description="Basic and acidic residues" evidence="2">
    <location>
        <begin position="183"/>
        <end position="196"/>
    </location>
</feature>
<dbReference type="STRING" id="45351.A7SQW1"/>
<proteinExistence type="inferred from homology"/>
<dbReference type="eggNOG" id="KOG3232">
    <property type="taxonomic scope" value="Eukaryota"/>
</dbReference>
<dbReference type="HOGENOM" id="CLU_080826_0_0_1"/>
<dbReference type="GO" id="GO:0015031">
    <property type="term" value="P:protein transport"/>
    <property type="evidence" value="ECO:0000318"/>
    <property type="project" value="GO_Central"/>
</dbReference>
<name>A7SQW1_NEMVE</name>
<comment type="similarity">
    <text evidence="1">Belongs to the SNF7 family.</text>
</comment>
<dbReference type="OMA" id="DMIFQLR"/>
<accession>A7SQW1</accession>
<gene>
    <name evidence="3" type="ORF">NEMVEDRAFT_v1g173335</name>
</gene>
<dbReference type="GO" id="GO:0045324">
    <property type="term" value="P:late endosome to vacuole transport"/>
    <property type="evidence" value="ECO:0000318"/>
    <property type="project" value="GO_Central"/>
</dbReference>
<protein>
    <recommendedName>
        <fullName evidence="5">Charged multivesicular body protein 1a</fullName>
    </recommendedName>
</protein>
<dbReference type="PANTHER" id="PTHR10476">
    <property type="entry name" value="CHARGED MULTIVESICULAR BODY PROTEIN"/>
    <property type="match status" value="1"/>
</dbReference>
<dbReference type="AlphaFoldDB" id="A7SQW1"/>
<sequence length="204" mass="22790">MPSIEDTLFQLKFSTKQLERFSKKCEKEQKVQESKVKKALMQKNVEGAQIYAENAIRKKNESLNFLRLASRLDAVASRVQSAMMMKQVMVELYAYLGVCSDTYLGVCSNTYLGGISATMEKFEGLFEDLDVNTQVMEGSMGAATTLTTPQDQVEALINQVAEENGLEVIKQLDAVQPGTASLRDSERSTEKEDQLSRRLAALRN</sequence>
<dbReference type="GO" id="GO:0005771">
    <property type="term" value="C:multivesicular body"/>
    <property type="evidence" value="ECO:0000318"/>
    <property type="project" value="GO_Central"/>
</dbReference>
<reference evidence="3 4" key="1">
    <citation type="journal article" date="2007" name="Science">
        <title>Sea anemone genome reveals ancestral eumetazoan gene repertoire and genomic organization.</title>
        <authorList>
            <person name="Putnam N.H."/>
            <person name="Srivastava M."/>
            <person name="Hellsten U."/>
            <person name="Dirks B."/>
            <person name="Chapman J."/>
            <person name="Salamov A."/>
            <person name="Terry A."/>
            <person name="Shapiro H."/>
            <person name="Lindquist E."/>
            <person name="Kapitonov V.V."/>
            <person name="Jurka J."/>
            <person name="Genikhovich G."/>
            <person name="Grigoriev I.V."/>
            <person name="Lucas S.M."/>
            <person name="Steele R.E."/>
            <person name="Finnerty J.R."/>
            <person name="Technau U."/>
            <person name="Martindale M.Q."/>
            <person name="Rokhsar D.S."/>
        </authorList>
    </citation>
    <scope>NUCLEOTIDE SEQUENCE [LARGE SCALE GENOMIC DNA]</scope>
    <source>
        <strain evidence="4">CH2 X CH6</strain>
    </source>
</reference>
<dbReference type="InterPro" id="IPR005024">
    <property type="entry name" value="Snf7_fam"/>
</dbReference>
<evidence type="ECO:0000256" key="1">
    <source>
        <dbReference type="ARBA" id="ARBA00006190"/>
    </source>
</evidence>
<feature type="region of interest" description="Disordered" evidence="2">
    <location>
        <begin position="179"/>
        <end position="204"/>
    </location>
</feature>
<dbReference type="Proteomes" id="UP000001593">
    <property type="component" value="Unassembled WGS sequence"/>
</dbReference>
<dbReference type="Gene3D" id="6.10.140.1230">
    <property type="match status" value="1"/>
</dbReference>
<evidence type="ECO:0000313" key="3">
    <source>
        <dbReference type="EMBL" id="EDO33910.1"/>
    </source>
</evidence>
<organism evidence="3 4">
    <name type="scientific">Nematostella vectensis</name>
    <name type="common">Starlet sea anemone</name>
    <dbReference type="NCBI Taxonomy" id="45351"/>
    <lineage>
        <taxon>Eukaryota</taxon>
        <taxon>Metazoa</taxon>
        <taxon>Cnidaria</taxon>
        <taxon>Anthozoa</taxon>
        <taxon>Hexacorallia</taxon>
        <taxon>Actiniaria</taxon>
        <taxon>Edwardsiidae</taxon>
        <taxon>Nematostella</taxon>
    </lineage>
</organism>
<dbReference type="GO" id="GO:0000815">
    <property type="term" value="C:ESCRT III complex"/>
    <property type="evidence" value="ECO:0000318"/>
    <property type="project" value="GO_Central"/>
</dbReference>
<keyword evidence="4" id="KW-1185">Reference proteome</keyword>